<dbReference type="AlphaFoldDB" id="A0A9J6GR48"/>
<comment type="caution">
    <text evidence="8">The sequence shown here is derived from an EMBL/GenBank/DDBJ whole genome shotgun (WGS) entry which is preliminary data.</text>
</comment>
<dbReference type="GO" id="GO:0008484">
    <property type="term" value="F:sulfuric ester hydrolase activity"/>
    <property type="evidence" value="ECO:0007669"/>
    <property type="project" value="InterPro"/>
</dbReference>
<sequence length="192" mass="21610">MCDGITHVALHLLAIALLDTLDESVGEVMEALHEENMLDNTIVVFSSDNGGSPFGPFSTRSYNWPLRGAKLSLWEGGNRVPAFVWSPLLNKKRRVYKQLMHITDWLPTLYRAAGGYPDKLGGHLDGIDMWRHLSLDLPSPRTEMLYNIDPVEKTAALRDRNHKIVLGHQRTDSMTVGIRQPEIHGHMTISMS</sequence>
<dbReference type="Gene3D" id="3.30.1120.10">
    <property type="match status" value="1"/>
</dbReference>
<dbReference type="PANTHER" id="PTHR10342:SF273">
    <property type="entry name" value="RE14504P"/>
    <property type="match status" value="1"/>
</dbReference>
<proteinExistence type="inferred from homology"/>
<keyword evidence="4" id="KW-0106">Calcium</keyword>
<evidence type="ECO:0000256" key="1">
    <source>
        <dbReference type="ARBA" id="ARBA00001913"/>
    </source>
</evidence>
<feature type="signal peptide" evidence="6">
    <location>
        <begin position="1"/>
        <end position="26"/>
    </location>
</feature>
<dbReference type="Gene3D" id="3.40.720.10">
    <property type="entry name" value="Alkaline Phosphatase, subunit A"/>
    <property type="match status" value="1"/>
</dbReference>
<dbReference type="GO" id="GO:0046872">
    <property type="term" value="F:metal ion binding"/>
    <property type="evidence" value="ECO:0007669"/>
    <property type="project" value="UniProtKB-KW"/>
</dbReference>
<dbReference type="SUPFAM" id="SSF53649">
    <property type="entry name" value="Alkaline phosphatase-like"/>
    <property type="match status" value="1"/>
</dbReference>
<protein>
    <recommendedName>
        <fullName evidence="7">Sulfatase N-terminal domain-containing protein</fullName>
    </recommendedName>
</protein>
<gene>
    <name evidence="8" type="ORF">HPB48_013723</name>
</gene>
<evidence type="ECO:0000256" key="5">
    <source>
        <dbReference type="ARBA" id="ARBA00023180"/>
    </source>
</evidence>
<dbReference type="PANTHER" id="PTHR10342">
    <property type="entry name" value="ARYLSULFATASE"/>
    <property type="match status" value="1"/>
</dbReference>
<dbReference type="VEuPathDB" id="VectorBase:HLOH_051482"/>
<keyword evidence="9" id="KW-1185">Reference proteome</keyword>
<dbReference type="InterPro" id="IPR000917">
    <property type="entry name" value="Sulfatase_N"/>
</dbReference>
<evidence type="ECO:0000259" key="7">
    <source>
        <dbReference type="Pfam" id="PF00884"/>
    </source>
</evidence>
<evidence type="ECO:0000313" key="9">
    <source>
        <dbReference type="Proteomes" id="UP000821853"/>
    </source>
</evidence>
<keyword evidence="5" id="KW-0325">Glycoprotein</keyword>
<feature type="chain" id="PRO_5039947521" description="Sulfatase N-terminal domain-containing protein" evidence="6">
    <location>
        <begin position="27"/>
        <end position="192"/>
    </location>
</feature>
<evidence type="ECO:0000256" key="3">
    <source>
        <dbReference type="ARBA" id="ARBA00022723"/>
    </source>
</evidence>
<organism evidence="8 9">
    <name type="scientific">Haemaphysalis longicornis</name>
    <name type="common">Bush tick</name>
    <dbReference type="NCBI Taxonomy" id="44386"/>
    <lineage>
        <taxon>Eukaryota</taxon>
        <taxon>Metazoa</taxon>
        <taxon>Ecdysozoa</taxon>
        <taxon>Arthropoda</taxon>
        <taxon>Chelicerata</taxon>
        <taxon>Arachnida</taxon>
        <taxon>Acari</taxon>
        <taxon>Parasitiformes</taxon>
        <taxon>Ixodida</taxon>
        <taxon>Ixodoidea</taxon>
        <taxon>Ixodidae</taxon>
        <taxon>Haemaphysalinae</taxon>
        <taxon>Haemaphysalis</taxon>
    </lineage>
</organism>
<evidence type="ECO:0000313" key="8">
    <source>
        <dbReference type="EMBL" id="KAH9377874.1"/>
    </source>
</evidence>
<dbReference type="OrthoDB" id="103349at2759"/>
<dbReference type="Pfam" id="PF00884">
    <property type="entry name" value="Sulfatase"/>
    <property type="match status" value="1"/>
</dbReference>
<dbReference type="Proteomes" id="UP000821853">
    <property type="component" value="Unassembled WGS sequence"/>
</dbReference>
<evidence type="ECO:0000256" key="4">
    <source>
        <dbReference type="ARBA" id="ARBA00022837"/>
    </source>
</evidence>
<keyword evidence="3" id="KW-0479">Metal-binding</keyword>
<dbReference type="InterPro" id="IPR017850">
    <property type="entry name" value="Alkaline_phosphatase_core_sf"/>
</dbReference>
<reference evidence="8 9" key="1">
    <citation type="journal article" date="2020" name="Cell">
        <title>Large-Scale Comparative Analyses of Tick Genomes Elucidate Their Genetic Diversity and Vector Capacities.</title>
        <authorList>
            <consortium name="Tick Genome and Microbiome Consortium (TIGMIC)"/>
            <person name="Jia N."/>
            <person name="Wang J."/>
            <person name="Shi W."/>
            <person name="Du L."/>
            <person name="Sun Y."/>
            <person name="Zhan W."/>
            <person name="Jiang J.F."/>
            <person name="Wang Q."/>
            <person name="Zhang B."/>
            <person name="Ji P."/>
            <person name="Bell-Sakyi L."/>
            <person name="Cui X.M."/>
            <person name="Yuan T.T."/>
            <person name="Jiang B.G."/>
            <person name="Yang W.F."/>
            <person name="Lam T.T."/>
            <person name="Chang Q.C."/>
            <person name="Ding S.J."/>
            <person name="Wang X.J."/>
            <person name="Zhu J.G."/>
            <person name="Ruan X.D."/>
            <person name="Zhao L."/>
            <person name="Wei J.T."/>
            <person name="Ye R.Z."/>
            <person name="Que T.C."/>
            <person name="Du C.H."/>
            <person name="Zhou Y.H."/>
            <person name="Cheng J.X."/>
            <person name="Dai P.F."/>
            <person name="Guo W.B."/>
            <person name="Han X.H."/>
            <person name="Huang E.J."/>
            <person name="Li L.F."/>
            <person name="Wei W."/>
            <person name="Gao Y.C."/>
            <person name="Liu J.Z."/>
            <person name="Shao H.Z."/>
            <person name="Wang X."/>
            <person name="Wang C.C."/>
            <person name="Yang T.C."/>
            <person name="Huo Q.B."/>
            <person name="Li W."/>
            <person name="Chen H.Y."/>
            <person name="Chen S.E."/>
            <person name="Zhou L.G."/>
            <person name="Ni X.B."/>
            <person name="Tian J.H."/>
            <person name="Sheng Y."/>
            <person name="Liu T."/>
            <person name="Pan Y.S."/>
            <person name="Xia L.Y."/>
            <person name="Li J."/>
            <person name="Zhao F."/>
            <person name="Cao W.C."/>
        </authorList>
    </citation>
    <scope>NUCLEOTIDE SEQUENCE [LARGE SCALE GENOMIC DNA]</scope>
    <source>
        <strain evidence="8">HaeL-2018</strain>
    </source>
</reference>
<dbReference type="EMBL" id="JABSTR010000008">
    <property type="protein sequence ID" value="KAH9377874.1"/>
    <property type="molecule type" value="Genomic_DNA"/>
</dbReference>
<evidence type="ECO:0000256" key="6">
    <source>
        <dbReference type="SAM" id="SignalP"/>
    </source>
</evidence>
<accession>A0A9J6GR48</accession>
<comment type="similarity">
    <text evidence="2">Belongs to the sulfatase family.</text>
</comment>
<dbReference type="InterPro" id="IPR047115">
    <property type="entry name" value="ARSB"/>
</dbReference>
<evidence type="ECO:0000256" key="2">
    <source>
        <dbReference type="ARBA" id="ARBA00008779"/>
    </source>
</evidence>
<keyword evidence="6" id="KW-0732">Signal</keyword>
<comment type="cofactor">
    <cofactor evidence="1">
        <name>Ca(2+)</name>
        <dbReference type="ChEBI" id="CHEBI:29108"/>
    </cofactor>
</comment>
<name>A0A9J6GR48_HAELO</name>
<feature type="domain" description="Sulfatase N-terminal" evidence="7">
    <location>
        <begin position="18"/>
        <end position="114"/>
    </location>
</feature>